<accession>A0A7S5R9P1</accession>
<gene>
    <name evidence="1" type="ORF">EVB55_164</name>
</gene>
<name>A0A7S5R9P1_9CAUD</name>
<protein>
    <submittedName>
        <fullName evidence="1">Uncharacterized protein</fullName>
    </submittedName>
</protein>
<sequence>MTLEELKSNLEESCIREASLQSPSLGEWMKRYIEEHGNEVQDVSSMFGELKAFFDKEIVFFKEVFEKNGL</sequence>
<reference evidence="1" key="1">
    <citation type="submission" date="2020-01" db="EMBL/GenBank/DDBJ databases">
        <title>Patterns of diversity and host range of bacteriophage communities associated with bean-nodulatin bacteria.</title>
        <authorList>
            <person name="Vann Cauwenberghe J."/>
            <person name="Santamaria R.I."/>
            <person name="Bustos P."/>
            <person name="Juarez S."/>
            <person name="Gonzalez V."/>
        </authorList>
    </citation>
    <scope>NUCLEOTIDE SEQUENCE</scope>
</reference>
<proteinExistence type="predicted"/>
<keyword evidence="2" id="KW-1185">Reference proteome</keyword>
<evidence type="ECO:0000313" key="2">
    <source>
        <dbReference type="Proteomes" id="UP000605518"/>
    </source>
</evidence>
<organism evidence="1 2">
    <name type="scientific">Rhizobium phage RHph_Y68</name>
    <dbReference type="NCBI Taxonomy" id="2509787"/>
    <lineage>
        <taxon>Viruses</taxon>
        <taxon>Duplodnaviria</taxon>
        <taxon>Heunggongvirae</taxon>
        <taxon>Uroviricota</taxon>
        <taxon>Caudoviricetes</taxon>
        <taxon>Pootjesviridae</taxon>
        <taxon>Staniewskivirinae</taxon>
        <taxon>Trinifflemingvirus</taxon>
        <taxon>Trinifflemingvirus Y68</taxon>
    </lineage>
</organism>
<dbReference type="EMBL" id="MN988486">
    <property type="protein sequence ID" value="QIG68099.1"/>
    <property type="molecule type" value="Genomic_DNA"/>
</dbReference>
<dbReference type="Proteomes" id="UP000605518">
    <property type="component" value="Segment"/>
</dbReference>
<evidence type="ECO:0000313" key="1">
    <source>
        <dbReference type="EMBL" id="QIG68099.1"/>
    </source>
</evidence>